<reference evidence="1 2" key="1">
    <citation type="submission" date="2016-10" db="EMBL/GenBank/DDBJ databases">
        <authorList>
            <person name="de Groot N.N."/>
        </authorList>
    </citation>
    <scope>NUCLEOTIDE SEQUENCE [LARGE SCALE GENOMIC DNA]</scope>
    <source>
        <strain evidence="1 2">IBRC-M10015</strain>
    </source>
</reference>
<accession>A0A1G8ZGR8</accession>
<organism evidence="1 2">
    <name type="scientific">Halovenus aranensis</name>
    <dbReference type="NCBI Taxonomy" id="890420"/>
    <lineage>
        <taxon>Archaea</taxon>
        <taxon>Methanobacteriati</taxon>
        <taxon>Methanobacteriota</taxon>
        <taxon>Stenosarchaea group</taxon>
        <taxon>Halobacteria</taxon>
        <taxon>Halobacteriales</taxon>
        <taxon>Haloarculaceae</taxon>
        <taxon>Halovenus</taxon>
    </lineage>
</organism>
<evidence type="ECO:0000313" key="2">
    <source>
        <dbReference type="Proteomes" id="UP000198856"/>
    </source>
</evidence>
<dbReference type="STRING" id="890420.SAMN05216226_12220"/>
<dbReference type="SUPFAM" id="SSF88697">
    <property type="entry name" value="PUA domain-like"/>
    <property type="match status" value="1"/>
</dbReference>
<gene>
    <name evidence="1" type="ORF">SAMN05216226_12220</name>
</gene>
<dbReference type="RefSeq" id="WP_092704710.1">
    <property type="nucleotide sequence ID" value="NZ_FNFC01000022.1"/>
</dbReference>
<sequence>MTTIEANELLPAERIRRAVVDGDVTQLHRGDKHASEGDRFEIDDIVFEVTTVREERLGDLTDEDAQAEGSPDLDAYKERIERTHDVTWDDDDTAVLHRFERVDQDG</sequence>
<evidence type="ECO:0008006" key="3">
    <source>
        <dbReference type="Google" id="ProtNLM"/>
    </source>
</evidence>
<evidence type="ECO:0000313" key="1">
    <source>
        <dbReference type="EMBL" id="SDK13595.1"/>
    </source>
</evidence>
<name>A0A1G8ZGR8_9EURY</name>
<dbReference type="Proteomes" id="UP000198856">
    <property type="component" value="Unassembled WGS sequence"/>
</dbReference>
<dbReference type="InterPro" id="IPR015947">
    <property type="entry name" value="PUA-like_sf"/>
</dbReference>
<dbReference type="OrthoDB" id="359403at2157"/>
<dbReference type="AlphaFoldDB" id="A0A1G8ZGR8"/>
<keyword evidence="2" id="KW-1185">Reference proteome</keyword>
<dbReference type="EMBL" id="FNFC01000022">
    <property type="protein sequence ID" value="SDK13595.1"/>
    <property type="molecule type" value="Genomic_DNA"/>
</dbReference>
<proteinExistence type="predicted"/>
<protein>
    <recommendedName>
        <fullName evidence="3">ASCH domain-containing protein</fullName>
    </recommendedName>
</protein>